<reference evidence="2" key="1">
    <citation type="submission" date="2022-07" db="EMBL/GenBank/DDBJ databases">
        <title>Chromosome-level genome of Muraenolepis orangiensis.</title>
        <authorList>
            <person name="Kim J."/>
        </authorList>
    </citation>
    <scope>NUCLEOTIDE SEQUENCE</scope>
    <source>
        <strain evidence="2">KU_S4_2022</strain>
        <tissue evidence="2">Muscle</tissue>
    </source>
</reference>
<dbReference type="AlphaFoldDB" id="A0A9Q0D380"/>
<evidence type="ECO:0000313" key="2">
    <source>
        <dbReference type="EMBL" id="KAJ3580702.1"/>
    </source>
</evidence>
<dbReference type="SUPFAM" id="SSF49854">
    <property type="entry name" value="Spermadhesin, CUB domain"/>
    <property type="match status" value="1"/>
</dbReference>
<evidence type="ECO:0008006" key="4">
    <source>
        <dbReference type="Google" id="ProtNLM"/>
    </source>
</evidence>
<evidence type="ECO:0000256" key="1">
    <source>
        <dbReference type="SAM" id="Phobius"/>
    </source>
</evidence>
<organism evidence="2 3">
    <name type="scientific">Muraenolepis orangiensis</name>
    <name type="common">Patagonian moray cod</name>
    <dbReference type="NCBI Taxonomy" id="630683"/>
    <lineage>
        <taxon>Eukaryota</taxon>
        <taxon>Metazoa</taxon>
        <taxon>Chordata</taxon>
        <taxon>Craniata</taxon>
        <taxon>Vertebrata</taxon>
        <taxon>Euteleostomi</taxon>
        <taxon>Actinopterygii</taxon>
        <taxon>Neopterygii</taxon>
        <taxon>Teleostei</taxon>
        <taxon>Neoteleostei</taxon>
        <taxon>Acanthomorphata</taxon>
        <taxon>Zeiogadaria</taxon>
        <taxon>Gadariae</taxon>
        <taxon>Gadiformes</taxon>
        <taxon>Muraenolepidoidei</taxon>
        <taxon>Muraenolepididae</taxon>
        <taxon>Muraenolepis</taxon>
    </lineage>
</organism>
<keyword evidence="1" id="KW-0472">Membrane</keyword>
<name>A0A9Q0D380_9TELE</name>
<keyword evidence="1" id="KW-1133">Transmembrane helix</keyword>
<keyword evidence="1" id="KW-0812">Transmembrane</keyword>
<proteinExistence type="predicted"/>
<evidence type="ECO:0000313" key="3">
    <source>
        <dbReference type="Proteomes" id="UP001148018"/>
    </source>
</evidence>
<feature type="transmembrane region" description="Helical" evidence="1">
    <location>
        <begin position="9"/>
        <end position="31"/>
    </location>
</feature>
<dbReference type="Proteomes" id="UP001148018">
    <property type="component" value="Unassembled WGS sequence"/>
</dbReference>
<comment type="caution">
    <text evidence="2">The sequence shown here is derived from an EMBL/GenBank/DDBJ whole genome shotgun (WGS) entry which is preliminary data.</text>
</comment>
<sequence>MAEVLMAEVLMAVVLMAEVLMADVLMAVVLIAEVLMAEVLMAEVLTVRNTLNSVLLSAILSASQSPFFMEMEHRDKQTLTGFSVPSPVSSTGSTFSLRLTSDFAVSAHGFKIAYQGHGAARKPGERSSTVGAHRLAWGP</sequence>
<gene>
    <name evidence="2" type="ORF">NHX12_034240</name>
</gene>
<accession>A0A9Q0D380</accession>
<dbReference type="InterPro" id="IPR035914">
    <property type="entry name" value="Sperma_CUB_dom_sf"/>
</dbReference>
<protein>
    <recommendedName>
        <fullName evidence="4">CUB domain-containing protein</fullName>
    </recommendedName>
</protein>
<keyword evidence="3" id="KW-1185">Reference proteome</keyword>
<dbReference type="OrthoDB" id="431034at2759"/>
<dbReference type="EMBL" id="JANIIK010007699">
    <property type="protein sequence ID" value="KAJ3580702.1"/>
    <property type="molecule type" value="Genomic_DNA"/>
</dbReference>